<reference evidence="9" key="1">
    <citation type="journal article" date="2014" name="Proc. Natl. Acad. Sci. U.S.A.">
        <title>Extensive sampling of basidiomycete genomes demonstrates inadequacy of the white-rot/brown-rot paradigm for wood decay fungi.</title>
        <authorList>
            <person name="Riley R."/>
            <person name="Salamov A.A."/>
            <person name="Brown D.W."/>
            <person name="Nagy L.G."/>
            <person name="Floudas D."/>
            <person name="Held B.W."/>
            <person name="Levasseur A."/>
            <person name="Lombard V."/>
            <person name="Morin E."/>
            <person name="Otillar R."/>
            <person name="Lindquist E.A."/>
            <person name="Sun H."/>
            <person name="LaButti K.M."/>
            <person name="Schmutz J."/>
            <person name="Jabbour D."/>
            <person name="Luo H."/>
            <person name="Baker S.E."/>
            <person name="Pisabarro A.G."/>
            <person name="Walton J.D."/>
            <person name="Blanchette R.A."/>
            <person name="Henrissat B."/>
            <person name="Martin F."/>
            <person name="Cullen D."/>
            <person name="Hibbett D.S."/>
            <person name="Grigoriev I.V."/>
        </authorList>
    </citation>
    <scope>NUCLEOTIDE SEQUENCE [LARGE SCALE GENOMIC DNA]</scope>
    <source>
        <strain evidence="9">CBS 339.88</strain>
    </source>
</reference>
<dbReference type="GO" id="GO:0005199">
    <property type="term" value="F:structural constituent of cell wall"/>
    <property type="evidence" value="ECO:0007669"/>
    <property type="project" value="InterPro"/>
</dbReference>
<dbReference type="PROSITE" id="PS00956">
    <property type="entry name" value="HYDROPHOBIN"/>
    <property type="match status" value="1"/>
</dbReference>
<proteinExistence type="inferred from homology"/>
<evidence type="ECO:0000256" key="4">
    <source>
        <dbReference type="ARBA" id="ARBA00022525"/>
    </source>
</evidence>
<feature type="chain" id="PRO_5013986570" description="Hydrophobin" evidence="7">
    <location>
        <begin position="22"/>
        <end position="115"/>
    </location>
</feature>
<evidence type="ECO:0000313" key="9">
    <source>
        <dbReference type="Proteomes" id="UP000027222"/>
    </source>
</evidence>
<evidence type="ECO:0000256" key="6">
    <source>
        <dbReference type="ARBA" id="ARBA00023157"/>
    </source>
</evidence>
<evidence type="ECO:0000256" key="7">
    <source>
        <dbReference type="RuleBase" id="RU365009"/>
    </source>
</evidence>
<organism evidence="8 9">
    <name type="scientific">Galerina marginata (strain CBS 339.88)</name>
    <dbReference type="NCBI Taxonomy" id="685588"/>
    <lineage>
        <taxon>Eukaryota</taxon>
        <taxon>Fungi</taxon>
        <taxon>Dikarya</taxon>
        <taxon>Basidiomycota</taxon>
        <taxon>Agaricomycotina</taxon>
        <taxon>Agaricomycetes</taxon>
        <taxon>Agaricomycetidae</taxon>
        <taxon>Agaricales</taxon>
        <taxon>Agaricineae</taxon>
        <taxon>Strophariaceae</taxon>
        <taxon>Galerina</taxon>
    </lineage>
</organism>
<sequence length="115" mass="11771">MYAKVFSFITFILFTLPLLAAANLEVKARNDGNCDTGDIQCCNATQQSSITSLGLLSSLLGISLPNIAGLIGLSCSPISVLGVGGNSCSAQPVCCTNNSFNGLVALGCTPININL</sequence>
<dbReference type="OrthoDB" id="4225815at2759"/>
<dbReference type="Pfam" id="PF01185">
    <property type="entry name" value="Hydrophobin"/>
    <property type="match status" value="1"/>
</dbReference>
<dbReference type="SMART" id="SM00075">
    <property type="entry name" value="HYDRO"/>
    <property type="match status" value="1"/>
</dbReference>
<dbReference type="InterPro" id="IPR019778">
    <property type="entry name" value="Class_I_Hydrophobin_CS"/>
</dbReference>
<evidence type="ECO:0000256" key="5">
    <source>
        <dbReference type="ARBA" id="ARBA00022729"/>
    </source>
</evidence>
<keyword evidence="9" id="KW-1185">Reference proteome</keyword>
<protein>
    <recommendedName>
        <fullName evidence="7">Hydrophobin</fullName>
    </recommendedName>
</protein>
<feature type="signal peptide" evidence="7">
    <location>
        <begin position="1"/>
        <end position="21"/>
    </location>
</feature>
<gene>
    <name evidence="8" type="ORF">GALMADRAFT_68547</name>
</gene>
<comment type="similarity">
    <text evidence="2 7">Belongs to the fungal hydrophobin family.</text>
</comment>
<evidence type="ECO:0000313" key="8">
    <source>
        <dbReference type="EMBL" id="KDR75556.1"/>
    </source>
</evidence>
<dbReference type="InterPro" id="IPR001338">
    <property type="entry name" value="Class_I_Hydrophobin"/>
</dbReference>
<evidence type="ECO:0000256" key="1">
    <source>
        <dbReference type="ARBA" id="ARBA00004191"/>
    </source>
</evidence>
<dbReference type="CDD" id="cd23507">
    <property type="entry name" value="hydrophobin_I"/>
    <property type="match status" value="1"/>
</dbReference>
<evidence type="ECO:0000256" key="2">
    <source>
        <dbReference type="ARBA" id="ARBA00010446"/>
    </source>
</evidence>
<dbReference type="GO" id="GO:0009277">
    <property type="term" value="C:fungal-type cell wall"/>
    <property type="evidence" value="ECO:0007669"/>
    <property type="project" value="InterPro"/>
</dbReference>
<name>A0A067SXE7_GALM3</name>
<dbReference type="HOGENOM" id="CLU_105134_2_0_1"/>
<keyword evidence="5 7" id="KW-0732">Signal</keyword>
<keyword evidence="3 7" id="KW-0134">Cell wall</keyword>
<accession>A0A067SXE7</accession>
<dbReference type="EMBL" id="KL142380">
    <property type="protein sequence ID" value="KDR75556.1"/>
    <property type="molecule type" value="Genomic_DNA"/>
</dbReference>
<dbReference type="AlphaFoldDB" id="A0A067SXE7"/>
<dbReference type="Proteomes" id="UP000027222">
    <property type="component" value="Unassembled WGS sequence"/>
</dbReference>
<keyword evidence="6 7" id="KW-1015">Disulfide bond</keyword>
<keyword evidence="4 7" id="KW-0964">Secreted</keyword>
<comment type="subcellular location">
    <subcellularLocation>
        <location evidence="1 7">Secreted</location>
        <location evidence="1 7">Cell wall</location>
    </subcellularLocation>
</comment>
<evidence type="ECO:0000256" key="3">
    <source>
        <dbReference type="ARBA" id="ARBA00022512"/>
    </source>
</evidence>